<proteinExistence type="predicted"/>
<dbReference type="EMBL" id="UYJE01005877">
    <property type="protein sequence ID" value="VDI41291.1"/>
    <property type="molecule type" value="Genomic_DNA"/>
</dbReference>
<organism evidence="1 2">
    <name type="scientific">Mytilus galloprovincialis</name>
    <name type="common">Mediterranean mussel</name>
    <dbReference type="NCBI Taxonomy" id="29158"/>
    <lineage>
        <taxon>Eukaryota</taxon>
        <taxon>Metazoa</taxon>
        <taxon>Spiralia</taxon>
        <taxon>Lophotrochozoa</taxon>
        <taxon>Mollusca</taxon>
        <taxon>Bivalvia</taxon>
        <taxon>Autobranchia</taxon>
        <taxon>Pteriomorphia</taxon>
        <taxon>Mytilida</taxon>
        <taxon>Mytiloidea</taxon>
        <taxon>Mytilidae</taxon>
        <taxon>Mytilinae</taxon>
        <taxon>Mytilus</taxon>
    </lineage>
</organism>
<dbReference type="Proteomes" id="UP000596742">
    <property type="component" value="Unassembled WGS sequence"/>
</dbReference>
<keyword evidence="2" id="KW-1185">Reference proteome</keyword>
<evidence type="ECO:0000313" key="2">
    <source>
        <dbReference type="Proteomes" id="UP000596742"/>
    </source>
</evidence>
<accession>A0A8B6EXG0</accession>
<sequence length="115" mass="12871">MANICLWIRKTNLRGSTFEPVSVRISQLAVTEHKIDSVLSSVKCLIQWYICSDGVAMVKSLSLNVDRENNSASYSFTSSCKGYVLSANDFNKHLRLALTYPTKNTCLNGLNYIDN</sequence>
<name>A0A8B6EXG0_MYTGA</name>
<gene>
    <name evidence="1" type="ORF">MGAL_10B015026</name>
</gene>
<dbReference type="AlphaFoldDB" id="A0A8B6EXG0"/>
<protein>
    <submittedName>
        <fullName evidence="1">Uncharacterized protein</fullName>
    </submittedName>
</protein>
<reference evidence="1" key="1">
    <citation type="submission" date="2018-11" db="EMBL/GenBank/DDBJ databases">
        <authorList>
            <person name="Alioto T."/>
            <person name="Alioto T."/>
        </authorList>
    </citation>
    <scope>NUCLEOTIDE SEQUENCE</scope>
</reference>
<comment type="caution">
    <text evidence="1">The sequence shown here is derived from an EMBL/GenBank/DDBJ whole genome shotgun (WGS) entry which is preliminary data.</text>
</comment>
<evidence type="ECO:0000313" key="1">
    <source>
        <dbReference type="EMBL" id="VDI41291.1"/>
    </source>
</evidence>